<dbReference type="Gene3D" id="1.10.150.240">
    <property type="entry name" value="Putative phosphatase, domain 2"/>
    <property type="match status" value="1"/>
</dbReference>
<dbReference type="AlphaFoldDB" id="A0A9D9ILJ2"/>
<dbReference type="Pfam" id="PF13419">
    <property type="entry name" value="HAD_2"/>
    <property type="match status" value="1"/>
</dbReference>
<dbReference type="PANTHER" id="PTHR18901:SF38">
    <property type="entry name" value="PSEUDOURIDINE-5'-PHOSPHATASE"/>
    <property type="match status" value="1"/>
</dbReference>
<sequence>MEKTAFLFDLDGVIFDTEGQYSEFWSRMANEYFPGKGLGDNIKGQTLRQIFDTYFPDDLQAQGMLTNALNDFESRMDYRYVPGVEQFLDELRAGDYPAAIVTSSNRDKMRNVYRAHPEIKSLFTHIFTGEDFTRSKPAPDCYLLGMEVFGTLPERTFIFEDSFNGLQAAKDSGGKVIALATTNSRQDVSPYADLVIDDFVGMSLPLLFQML</sequence>
<organism evidence="1 2">
    <name type="scientific">Candidatus Cryptobacteroides faecigallinarum</name>
    <dbReference type="NCBI Taxonomy" id="2840763"/>
    <lineage>
        <taxon>Bacteria</taxon>
        <taxon>Pseudomonadati</taxon>
        <taxon>Bacteroidota</taxon>
        <taxon>Bacteroidia</taxon>
        <taxon>Bacteroidales</taxon>
        <taxon>Candidatus Cryptobacteroides</taxon>
    </lineage>
</organism>
<dbReference type="Proteomes" id="UP000823757">
    <property type="component" value="Unassembled WGS sequence"/>
</dbReference>
<protein>
    <submittedName>
        <fullName evidence="1">HAD family phosphatase</fullName>
    </submittedName>
</protein>
<dbReference type="InterPro" id="IPR036412">
    <property type="entry name" value="HAD-like_sf"/>
</dbReference>
<gene>
    <name evidence="1" type="ORF">IAB91_07540</name>
</gene>
<dbReference type="SFLD" id="SFLDS00003">
    <property type="entry name" value="Haloacid_Dehalogenase"/>
    <property type="match status" value="1"/>
</dbReference>
<reference evidence="1" key="1">
    <citation type="submission" date="2020-10" db="EMBL/GenBank/DDBJ databases">
        <authorList>
            <person name="Gilroy R."/>
        </authorList>
    </citation>
    <scope>NUCLEOTIDE SEQUENCE</scope>
    <source>
        <strain evidence="1">B1-13419</strain>
    </source>
</reference>
<dbReference type="Gene3D" id="3.40.50.1000">
    <property type="entry name" value="HAD superfamily/HAD-like"/>
    <property type="match status" value="1"/>
</dbReference>
<dbReference type="SFLD" id="SFLDG01129">
    <property type="entry name" value="C1.5:_HAD__Beta-PGM__Phosphata"/>
    <property type="match status" value="1"/>
</dbReference>
<name>A0A9D9ILJ2_9BACT</name>
<reference evidence="1" key="2">
    <citation type="journal article" date="2021" name="PeerJ">
        <title>Extensive microbial diversity within the chicken gut microbiome revealed by metagenomics and culture.</title>
        <authorList>
            <person name="Gilroy R."/>
            <person name="Ravi A."/>
            <person name="Getino M."/>
            <person name="Pursley I."/>
            <person name="Horton D.L."/>
            <person name="Alikhan N.F."/>
            <person name="Baker D."/>
            <person name="Gharbi K."/>
            <person name="Hall N."/>
            <person name="Watson M."/>
            <person name="Adriaenssens E.M."/>
            <person name="Foster-Nyarko E."/>
            <person name="Jarju S."/>
            <person name="Secka A."/>
            <person name="Antonio M."/>
            <person name="Oren A."/>
            <person name="Chaudhuri R.R."/>
            <person name="La Ragione R."/>
            <person name="Hildebrand F."/>
            <person name="Pallen M.J."/>
        </authorList>
    </citation>
    <scope>NUCLEOTIDE SEQUENCE</scope>
    <source>
        <strain evidence="1">B1-13419</strain>
    </source>
</reference>
<dbReference type="InterPro" id="IPR023198">
    <property type="entry name" value="PGP-like_dom2"/>
</dbReference>
<accession>A0A9D9ILJ2</accession>
<dbReference type="NCBIfam" id="TIGR01509">
    <property type="entry name" value="HAD-SF-IA-v3"/>
    <property type="match status" value="1"/>
</dbReference>
<dbReference type="InterPro" id="IPR041492">
    <property type="entry name" value="HAD_2"/>
</dbReference>
<dbReference type="SUPFAM" id="SSF56784">
    <property type="entry name" value="HAD-like"/>
    <property type="match status" value="1"/>
</dbReference>
<dbReference type="InterPro" id="IPR006439">
    <property type="entry name" value="HAD-SF_hydro_IA"/>
</dbReference>
<comment type="caution">
    <text evidence="1">The sequence shown here is derived from an EMBL/GenBank/DDBJ whole genome shotgun (WGS) entry which is preliminary data.</text>
</comment>
<dbReference type="PANTHER" id="PTHR18901">
    <property type="entry name" value="2-DEOXYGLUCOSE-6-PHOSPHATE PHOSPHATASE 2"/>
    <property type="match status" value="1"/>
</dbReference>
<evidence type="ECO:0000313" key="1">
    <source>
        <dbReference type="EMBL" id="MBO8475124.1"/>
    </source>
</evidence>
<dbReference type="EMBL" id="JADIMD010000115">
    <property type="protein sequence ID" value="MBO8475124.1"/>
    <property type="molecule type" value="Genomic_DNA"/>
</dbReference>
<dbReference type="InterPro" id="IPR023214">
    <property type="entry name" value="HAD_sf"/>
</dbReference>
<evidence type="ECO:0000313" key="2">
    <source>
        <dbReference type="Proteomes" id="UP000823757"/>
    </source>
</evidence>
<proteinExistence type="predicted"/>